<dbReference type="InterPro" id="IPR013087">
    <property type="entry name" value="Znf_C2H2_type"/>
</dbReference>
<feature type="domain" description="C2H2-type" evidence="9">
    <location>
        <begin position="680"/>
        <end position="708"/>
    </location>
</feature>
<dbReference type="Gene3D" id="3.30.160.60">
    <property type="entry name" value="Classic Zinc Finger"/>
    <property type="match status" value="2"/>
</dbReference>
<feature type="compositionally biased region" description="Acidic residues" evidence="8">
    <location>
        <begin position="422"/>
        <end position="451"/>
    </location>
</feature>
<feature type="region of interest" description="Disordered" evidence="8">
    <location>
        <begin position="421"/>
        <end position="451"/>
    </location>
</feature>
<evidence type="ECO:0000256" key="2">
    <source>
        <dbReference type="ARBA" id="ARBA00022723"/>
    </source>
</evidence>
<accession>A0A1I7UM04</accession>
<feature type="domain" description="C2H2-type" evidence="9">
    <location>
        <begin position="180"/>
        <end position="208"/>
    </location>
</feature>
<dbReference type="STRING" id="1561998.A0A1I7UM04"/>
<evidence type="ECO:0000256" key="5">
    <source>
        <dbReference type="ARBA" id="ARBA00022833"/>
    </source>
</evidence>
<proteinExistence type="predicted"/>
<dbReference type="GO" id="GO:0005634">
    <property type="term" value="C:nucleus"/>
    <property type="evidence" value="ECO:0007669"/>
    <property type="project" value="UniProtKB-SubCell"/>
</dbReference>
<feature type="region of interest" description="Disordered" evidence="8">
    <location>
        <begin position="44"/>
        <end position="64"/>
    </location>
</feature>
<dbReference type="InterPro" id="IPR036236">
    <property type="entry name" value="Znf_C2H2_sf"/>
</dbReference>
<evidence type="ECO:0000256" key="7">
    <source>
        <dbReference type="PROSITE-ProRule" id="PRU00042"/>
    </source>
</evidence>
<sequence>MSIPGTSENRKNEKDDDIFNLYAQMSDDLLAKHIEVIMAEVTNRQSTTDSAPSVSTGITNETDASTMRDPKIEYSDEQYLVVHEKASGIQYHPETKSYTWNPRLNDIDGPRRVNELNNYGRDRLHLLNDDPMEERIEMNPADPGPAKPTLKRSHSSRDGFESTLSAKYWNKKGGTPEVPCECSICGAKFKTLRSLLDHRHHTHSEKDMLTCGICRKVFQKRTHIYLHLSQEYKVYHCHGCDNSFASQWHLDKHRCDLPRHDQFSIERAKRRAIEEKEVKEEMEYPKVKENIGETVLVCEFCGKRYSQIHWLQKHREKCEKQSKEVKPVNEVKEEVKLEFQCTFCFRHYNSQYWFDRHREKCNSSTPLPAVVLPGKPTVRCPNCSKMFQTEYTLGYHLRHCKNATIQQDVPLLMNDTVNEERVETEEAPMLEEEETNEIEEEENTEDDDEEDHNAVLVKTQCSVCSLQCLGVAELLTHRKKVHGQLAMLTCGICHKQCNSISSIRRHVSQEYEVYRCHICGRNCYDRSVLLSHECFKPFKIRDPHLSQIQHGNVLTCPACFRSFSTPTSLYNHQMTCPNQQQLQRTVSMVLPDEKQASTSSTPTFVVTRRSRAQSVVPLNGMADSTLQCSECGCQCVSLSELALHLQQIHGREQFSCNFCTRFFPTYRALYDHHMTEVKKWKCNNCHRVFPRKYQLNFHERYCNTLQNN</sequence>
<evidence type="ECO:0000259" key="9">
    <source>
        <dbReference type="PROSITE" id="PS50157"/>
    </source>
</evidence>
<dbReference type="SMART" id="SM00355">
    <property type="entry name" value="ZnF_C2H2"/>
    <property type="match status" value="13"/>
</dbReference>
<keyword evidence="5" id="KW-0862">Zinc</keyword>
<dbReference type="PROSITE" id="PS50157">
    <property type="entry name" value="ZINC_FINGER_C2H2_2"/>
    <property type="match status" value="3"/>
</dbReference>
<evidence type="ECO:0000256" key="6">
    <source>
        <dbReference type="ARBA" id="ARBA00023242"/>
    </source>
</evidence>
<evidence type="ECO:0000256" key="8">
    <source>
        <dbReference type="SAM" id="MobiDB-lite"/>
    </source>
</evidence>
<dbReference type="InterPro" id="IPR050888">
    <property type="entry name" value="ZnF_C2H2-type_TF"/>
</dbReference>
<dbReference type="GO" id="GO:0008270">
    <property type="term" value="F:zinc ion binding"/>
    <property type="evidence" value="ECO:0007669"/>
    <property type="project" value="UniProtKB-KW"/>
</dbReference>
<evidence type="ECO:0000313" key="10">
    <source>
        <dbReference type="Proteomes" id="UP000095282"/>
    </source>
</evidence>
<protein>
    <submittedName>
        <fullName evidence="11">C2H2-type domain-containing protein</fullName>
    </submittedName>
</protein>
<name>A0A1I7UM04_9PELO</name>
<evidence type="ECO:0000313" key="11">
    <source>
        <dbReference type="WBParaSite" id="Csp11.Scaffold630.g17305.t1"/>
    </source>
</evidence>
<keyword evidence="10" id="KW-1185">Reference proteome</keyword>
<feature type="region of interest" description="Disordered" evidence="8">
    <location>
        <begin position="135"/>
        <end position="158"/>
    </location>
</feature>
<keyword evidence="6" id="KW-0539">Nucleus</keyword>
<dbReference type="WBParaSite" id="Csp11.Scaffold630.g17305.t1">
    <property type="protein sequence ID" value="Csp11.Scaffold630.g17305.t1"/>
    <property type="gene ID" value="Csp11.Scaffold630.g17305"/>
</dbReference>
<dbReference type="AlphaFoldDB" id="A0A1I7UM04"/>
<feature type="domain" description="C2H2-type" evidence="9">
    <location>
        <begin position="626"/>
        <end position="654"/>
    </location>
</feature>
<dbReference type="SUPFAM" id="SSF57667">
    <property type="entry name" value="beta-beta-alpha zinc fingers"/>
    <property type="match status" value="2"/>
</dbReference>
<reference evidence="11" key="1">
    <citation type="submission" date="2016-11" db="UniProtKB">
        <authorList>
            <consortium name="WormBaseParasite"/>
        </authorList>
    </citation>
    <scope>IDENTIFICATION</scope>
</reference>
<keyword evidence="2" id="KW-0479">Metal-binding</keyword>
<comment type="subcellular location">
    <subcellularLocation>
        <location evidence="1">Nucleus</location>
    </subcellularLocation>
</comment>
<evidence type="ECO:0000256" key="1">
    <source>
        <dbReference type="ARBA" id="ARBA00004123"/>
    </source>
</evidence>
<dbReference type="Proteomes" id="UP000095282">
    <property type="component" value="Unplaced"/>
</dbReference>
<keyword evidence="3" id="KW-0677">Repeat</keyword>
<keyword evidence="4 7" id="KW-0863">Zinc-finger</keyword>
<dbReference type="PANTHER" id="PTHR24406">
    <property type="entry name" value="TRANSCRIPTIONAL REPRESSOR CTCFL-RELATED"/>
    <property type="match status" value="1"/>
</dbReference>
<organism evidence="10 11">
    <name type="scientific">Caenorhabditis tropicalis</name>
    <dbReference type="NCBI Taxonomy" id="1561998"/>
    <lineage>
        <taxon>Eukaryota</taxon>
        <taxon>Metazoa</taxon>
        <taxon>Ecdysozoa</taxon>
        <taxon>Nematoda</taxon>
        <taxon>Chromadorea</taxon>
        <taxon>Rhabditida</taxon>
        <taxon>Rhabditina</taxon>
        <taxon>Rhabditomorpha</taxon>
        <taxon>Rhabditoidea</taxon>
        <taxon>Rhabditidae</taxon>
        <taxon>Peloderinae</taxon>
        <taxon>Caenorhabditis</taxon>
    </lineage>
</organism>
<evidence type="ECO:0000256" key="3">
    <source>
        <dbReference type="ARBA" id="ARBA00022737"/>
    </source>
</evidence>
<evidence type="ECO:0000256" key="4">
    <source>
        <dbReference type="ARBA" id="ARBA00022771"/>
    </source>
</evidence>
<dbReference type="eggNOG" id="KOG1721">
    <property type="taxonomic scope" value="Eukaryota"/>
</dbReference>
<dbReference type="PROSITE" id="PS00028">
    <property type="entry name" value="ZINC_FINGER_C2H2_1"/>
    <property type="match status" value="2"/>
</dbReference>